<reference evidence="3" key="1">
    <citation type="journal article" date="2019" name="Int. J. Syst. Evol. Microbiol.">
        <title>The Global Catalogue of Microorganisms (GCM) 10K type strain sequencing project: providing services to taxonomists for standard genome sequencing and annotation.</title>
        <authorList>
            <consortium name="The Broad Institute Genomics Platform"/>
            <consortium name="The Broad Institute Genome Sequencing Center for Infectious Disease"/>
            <person name="Wu L."/>
            <person name="Ma J."/>
        </authorList>
    </citation>
    <scope>NUCLEOTIDE SEQUENCE [LARGE SCALE GENOMIC DNA]</scope>
    <source>
        <strain evidence="3">JCM 30742</strain>
    </source>
</reference>
<sequence>MESGALCRSGESPQPPLRPVRPERHEPTRSIPLVLDDESFGSADRGLAVPPMKAPGGPEGLGSWHPGLGARFLPVAGVA</sequence>
<keyword evidence="3" id="KW-1185">Reference proteome</keyword>
<feature type="region of interest" description="Disordered" evidence="1">
    <location>
        <begin position="1"/>
        <end position="66"/>
    </location>
</feature>
<protein>
    <submittedName>
        <fullName evidence="2">Uncharacterized protein</fullName>
    </submittedName>
</protein>
<evidence type="ECO:0000256" key="1">
    <source>
        <dbReference type="SAM" id="MobiDB-lite"/>
    </source>
</evidence>
<accession>A0ABP7BPF1</accession>
<proteinExistence type="predicted"/>
<dbReference type="Proteomes" id="UP001500752">
    <property type="component" value="Unassembled WGS sequence"/>
</dbReference>
<organism evidence="2 3">
    <name type="scientific">Arthrobacter ginkgonis</name>
    <dbReference type="NCBI Taxonomy" id="1630594"/>
    <lineage>
        <taxon>Bacteria</taxon>
        <taxon>Bacillati</taxon>
        <taxon>Actinomycetota</taxon>
        <taxon>Actinomycetes</taxon>
        <taxon>Micrococcales</taxon>
        <taxon>Micrococcaceae</taxon>
        <taxon>Arthrobacter</taxon>
    </lineage>
</organism>
<name>A0ABP7BPF1_9MICC</name>
<dbReference type="EMBL" id="BAABEO010000001">
    <property type="protein sequence ID" value="GAA3666507.1"/>
    <property type="molecule type" value="Genomic_DNA"/>
</dbReference>
<evidence type="ECO:0000313" key="3">
    <source>
        <dbReference type="Proteomes" id="UP001500752"/>
    </source>
</evidence>
<comment type="caution">
    <text evidence="2">The sequence shown here is derived from an EMBL/GenBank/DDBJ whole genome shotgun (WGS) entry which is preliminary data.</text>
</comment>
<evidence type="ECO:0000313" key="2">
    <source>
        <dbReference type="EMBL" id="GAA3666507.1"/>
    </source>
</evidence>
<gene>
    <name evidence="2" type="ORF">GCM10023081_01750</name>
</gene>